<evidence type="ECO:0000313" key="2">
    <source>
        <dbReference type="Proteomes" id="UP000018439"/>
    </source>
</evidence>
<dbReference type="eggNOG" id="COG3637">
    <property type="taxonomic scope" value="Bacteria"/>
</dbReference>
<dbReference type="HOGENOM" id="CLU_100971_1_0_10"/>
<dbReference type="Proteomes" id="UP000018439">
    <property type="component" value="Chromosome"/>
</dbReference>
<evidence type="ECO:0008006" key="3">
    <source>
        <dbReference type="Google" id="ProtNLM"/>
    </source>
</evidence>
<sequence length="179" mass="19248">MSAQGLKGTWFAGGNVNFGKQEINTPEGVDKVTNTAIMPLVGNFIAPTVAIGGALGYNQQKFDDAKFNTFTIMPLARKYWNIAGNLYVFGQIALPVDIGSTKKTEPEADTFGIHFQVAPGFDLIVNKWLTIEASFVLINAGYSSIDPDGGNKVKDWSIRGNSIASSSFGDLSVGVKFLF</sequence>
<proteinExistence type="predicted"/>
<dbReference type="EMBL" id="CM001167">
    <property type="protein sequence ID" value="EGJ72487.1"/>
    <property type="molecule type" value="Genomic_DNA"/>
</dbReference>
<dbReference type="OrthoDB" id="945117at2"/>
<accession>F3ZV29</accession>
<dbReference type="STRING" id="679937.Bcop_2330"/>
<reference evidence="1 2" key="1">
    <citation type="journal article" date="2011" name="Stand. Genomic Sci.">
        <title>Non-contiguous finished genome sequence of Bacteroides coprosuis type strain (PC139).</title>
        <authorList>
            <person name="Land M."/>
            <person name="Held B."/>
            <person name="Gronow S."/>
            <person name="Abt B."/>
            <person name="Lucas S."/>
            <person name="Del Rio T.G."/>
            <person name="Nolan M."/>
            <person name="Tice H."/>
            <person name="Cheng J.F."/>
            <person name="Pitluck S."/>
            <person name="Liolios K."/>
            <person name="Pagani I."/>
            <person name="Ivanova N."/>
            <person name="Mavromatis K."/>
            <person name="Mikhailova N."/>
            <person name="Pati A."/>
            <person name="Tapia R."/>
            <person name="Han C."/>
            <person name="Goodwin L."/>
            <person name="Chen A."/>
            <person name="Palaniappan K."/>
            <person name="Hauser L."/>
            <person name="Brambilla E.M."/>
            <person name="Rohde M."/>
            <person name="Goker M."/>
            <person name="Detter J.C."/>
            <person name="Woyke T."/>
            <person name="Bristow J."/>
            <person name="Eisen J.A."/>
            <person name="Markowitz V."/>
            <person name="Hugenholtz P."/>
            <person name="Kyrpides N.C."/>
            <person name="Klenk H.P."/>
            <person name="Lapidus A."/>
        </authorList>
    </citation>
    <scope>NUCLEOTIDE SEQUENCE</scope>
    <source>
        <strain evidence="1 2">DSM 18011</strain>
    </source>
</reference>
<name>F3ZV29_9BACE</name>
<gene>
    <name evidence="1" type="ORF">Bcop_2330</name>
</gene>
<protein>
    <recommendedName>
        <fullName evidence="3">Outer membrane protein beta-barrel domain-containing protein</fullName>
    </recommendedName>
</protein>
<dbReference type="AlphaFoldDB" id="F3ZV29"/>
<keyword evidence="2" id="KW-1185">Reference proteome</keyword>
<organism evidence="1 2">
    <name type="scientific">Bacteroides coprosuis DSM 18011</name>
    <dbReference type="NCBI Taxonomy" id="679937"/>
    <lineage>
        <taxon>Bacteria</taxon>
        <taxon>Pseudomonadati</taxon>
        <taxon>Bacteroidota</taxon>
        <taxon>Bacteroidia</taxon>
        <taxon>Bacteroidales</taxon>
        <taxon>Bacteroidaceae</taxon>
        <taxon>Bacteroides</taxon>
    </lineage>
</organism>
<evidence type="ECO:0000313" key="1">
    <source>
        <dbReference type="EMBL" id="EGJ72487.1"/>
    </source>
</evidence>